<keyword evidence="2 4" id="KW-0378">Hydrolase</keyword>
<protein>
    <submittedName>
        <fullName evidence="4">Choline-sulfatase</fullName>
        <ecNumber evidence="4">3.1.6.6</ecNumber>
    </submittedName>
</protein>
<dbReference type="GO" id="GO:0046872">
    <property type="term" value="F:metal ion binding"/>
    <property type="evidence" value="ECO:0007669"/>
    <property type="project" value="UniProtKB-KW"/>
</dbReference>
<dbReference type="EC" id="3.1.6.6" evidence="4"/>
<dbReference type="Gene3D" id="3.40.720.10">
    <property type="entry name" value="Alkaline Phosphatase, subunit A"/>
    <property type="match status" value="1"/>
</dbReference>
<dbReference type="EMBL" id="UWPJ01000008">
    <property type="protein sequence ID" value="VCU68928.1"/>
    <property type="molecule type" value="Genomic_DNA"/>
</dbReference>
<dbReference type="OrthoDB" id="9766107at2"/>
<dbReference type="GO" id="GO:0005737">
    <property type="term" value="C:cytoplasm"/>
    <property type="evidence" value="ECO:0007669"/>
    <property type="project" value="TreeGrafter"/>
</dbReference>
<dbReference type="RefSeq" id="WP_124078244.1">
    <property type="nucleotide sequence ID" value="NZ_UWPJ01000008.1"/>
</dbReference>
<reference evidence="4 5" key="1">
    <citation type="submission" date="2018-10" db="EMBL/GenBank/DDBJ databases">
        <authorList>
            <person name="Criscuolo A."/>
        </authorList>
    </citation>
    <scope>NUCLEOTIDE SEQUENCE [LARGE SCALE GENOMIC DNA]</scope>
    <source>
        <strain evidence="4">DnA1</strain>
    </source>
</reference>
<evidence type="ECO:0000259" key="3">
    <source>
        <dbReference type="Pfam" id="PF00884"/>
    </source>
</evidence>
<keyword evidence="1" id="KW-0479">Metal-binding</keyword>
<dbReference type="SUPFAM" id="SSF53649">
    <property type="entry name" value="Alkaline phosphatase-like"/>
    <property type="match status" value="1"/>
</dbReference>
<dbReference type="Proteomes" id="UP000277294">
    <property type="component" value="Unassembled WGS sequence"/>
</dbReference>
<dbReference type="AlphaFoldDB" id="A0A3P4AZU2"/>
<dbReference type="InterPro" id="IPR017850">
    <property type="entry name" value="Alkaline_phosphatase_core_sf"/>
</dbReference>
<feature type="domain" description="Sulfatase N-terminal" evidence="3">
    <location>
        <begin position="4"/>
        <end position="339"/>
    </location>
</feature>
<sequence length="478" mass="51427">MSFKNVLILMSDEHAGRVLGCAGHPLVRTPNIDRLAASGTRFSAAYTNSPICIPARAAFATGRYPSDIDCWDNATPYGGHPPSWGHALREAGIPSFSIGKLHYRNAEDDTGFTEQILPMHVVDGVGDVLGSVRDPLPVRTKSKAVATEIGPGESSYTEYDRRVTDAACGWLKNRGRGGPWTLFVGWVAPHFPLIAPRAFYDLYDPASIPLPKASAPEAWPAHPWLDALRECFITDRFHTDETRRIALASYLGLVSFMDDHVGRVLAALDHSGAAADTLVIYASDHGDNMGARGLWGKSTMYEESAGIPMILSGGGIPSATATTPVSLVDVYPTLLHAYGLASRPGLRGASLIGTARDAPRDTRRAAFAEYHAAGAASAAFMIRQDRYKYVHYVGMPPQLFDLAADPEELDDLAGRPEHASVLQALHGELLRQVDPVEVDRRARAQQQALVARHGGRDAVVGRGGFGATPPPGHAPKYA</sequence>
<proteinExistence type="predicted"/>
<dbReference type="GO" id="GO:0047753">
    <property type="term" value="F:choline-sulfatase activity"/>
    <property type="evidence" value="ECO:0007669"/>
    <property type="project" value="UniProtKB-EC"/>
</dbReference>
<dbReference type="CDD" id="cd16037">
    <property type="entry name" value="sulfatase_like"/>
    <property type="match status" value="1"/>
</dbReference>
<dbReference type="PANTHER" id="PTHR45953:SF1">
    <property type="entry name" value="IDURONATE 2-SULFATASE"/>
    <property type="match status" value="1"/>
</dbReference>
<dbReference type="InterPro" id="IPR000917">
    <property type="entry name" value="Sulfatase_N"/>
</dbReference>
<evidence type="ECO:0000256" key="1">
    <source>
        <dbReference type="ARBA" id="ARBA00022723"/>
    </source>
</evidence>
<name>A0A3P4AZU2_9BURK</name>
<accession>A0A3P4AZU2</accession>
<keyword evidence="5" id="KW-1185">Reference proteome</keyword>
<evidence type="ECO:0000256" key="2">
    <source>
        <dbReference type="ARBA" id="ARBA00022801"/>
    </source>
</evidence>
<dbReference type="Pfam" id="PF00884">
    <property type="entry name" value="Sulfatase"/>
    <property type="match status" value="1"/>
</dbReference>
<evidence type="ECO:0000313" key="4">
    <source>
        <dbReference type="EMBL" id="VCU68928.1"/>
    </source>
</evidence>
<evidence type="ECO:0000313" key="5">
    <source>
        <dbReference type="Proteomes" id="UP000277294"/>
    </source>
</evidence>
<gene>
    <name evidence="4" type="primary">betC_2</name>
    <name evidence="4" type="ORF">PIGHUM_00987</name>
</gene>
<dbReference type="PANTHER" id="PTHR45953">
    <property type="entry name" value="IDURONATE 2-SULFATASE"/>
    <property type="match status" value="1"/>
</dbReference>
<organism evidence="4 5">
    <name type="scientific">Pigmentiphaga humi</name>
    <dbReference type="NCBI Taxonomy" id="2478468"/>
    <lineage>
        <taxon>Bacteria</taxon>
        <taxon>Pseudomonadati</taxon>
        <taxon>Pseudomonadota</taxon>
        <taxon>Betaproteobacteria</taxon>
        <taxon>Burkholderiales</taxon>
        <taxon>Alcaligenaceae</taxon>
        <taxon>Pigmentiphaga</taxon>
    </lineage>
</organism>